<dbReference type="EMBL" id="JAJNDB010000005">
    <property type="protein sequence ID" value="MCD2196216.1"/>
    <property type="molecule type" value="Genomic_DNA"/>
</dbReference>
<gene>
    <name evidence="2" type="ORF">LQ327_22845</name>
</gene>
<keyword evidence="3" id="KW-1185">Reference proteome</keyword>
<protein>
    <submittedName>
        <fullName evidence="2">Uncharacterized protein</fullName>
    </submittedName>
</protein>
<dbReference type="RefSeq" id="WP_230738069.1">
    <property type="nucleotide sequence ID" value="NZ_JAJNDB010000005.1"/>
</dbReference>
<proteinExistence type="predicted"/>
<name>A0ABS8PD78_9PSEU</name>
<dbReference type="Proteomes" id="UP001199469">
    <property type="component" value="Unassembled WGS sequence"/>
</dbReference>
<accession>A0ABS8PD78</accession>
<evidence type="ECO:0000313" key="2">
    <source>
        <dbReference type="EMBL" id="MCD2196216.1"/>
    </source>
</evidence>
<reference evidence="2 3" key="1">
    <citation type="submission" date="2021-11" db="EMBL/GenBank/DDBJ databases">
        <title>Draft genome sequence of Actinomycetospora sp. SF1 isolated from the rhizosphere soil.</title>
        <authorList>
            <person name="Duangmal K."/>
            <person name="Chantavorakit T."/>
        </authorList>
    </citation>
    <scope>NUCLEOTIDE SEQUENCE [LARGE SCALE GENOMIC DNA]</scope>
    <source>
        <strain evidence="2 3">TBRC 5722</strain>
    </source>
</reference>
<comment type="caution">
    <text evidence="2">The sequence shown here is derived from an EMBL/GenBank/DDBJ whole genome shotgun (WGS) entry which is preliminary data.</text>
</comment>
<sequence length="60" mass="7136">MTEQRHRRTEPAARIPEPRESADDGPVAVRVRPEPWEHGLERLPRRAERFLSLLDRSRRP</sequence>
<evidence type="ECO:0000256" key="1">
    <source>
        <dbReference type="SAM" id="MobiDB-lite"/>
    </source>
</evidence>
<evidence type="ECO:0000313" key="3">
    <source>
        <dbReference type="Proteomes" id="UP001199469"/>
    </source>
</evidence>
<feature type="region of interest" description="Disordered" evidence="1">
    <location>
        <begin position="1"/>
        <end position="27"/>
    </location>
</feature>
<organism evidence="2 3">
    <name type="scientific">Actinomycetospora endophytica</name>
    <dbReference type="NCBI Taxonomy" id="2291215"/>
    <lineage>
        <taxon>Bacteria</taxon>
        <taxon>Bacillati</taxon>
        <taxon>Actinomycetota</taxon>
        <taxon>Actinomycetes</taxon>
        <taxon>Pseudonocardiales</taxon>
        <taxon>Pseudonocardiaceae</taxon>
        <taxon>Actinomycetospora</taxon>
    </lineage>
</organism>